<dbReference type="PaxDb" id="39947-A0A0P0VG98"/>
<evidence type="ECO:0000313" key="3">
    <source>
        <dbReference type="Proteomes" id="UP000059680"/>
    </source>
</evidence>
<proteinExistence type="predicted"/>
<evidence type="ECO:0000256" key="1">
    <source>
        <dbReference type="SAM" id="MobiDB-lite"/>
    </source>
</evidence>
<reference evidence="2 3" key="3">
    <citation type="journal article" date="2013" name="Rice">
        <title>Improvement of the Oryza sativa Nipponbare reference genome using next generation sequence and optical map data.</title>
        <authorList>
            <person name="Kawahara Y."/>
            <person name="de la Bastide M."/>
            <person name="Hamilton J.P."/>
            <person name="Kanamori H."/>
            <person name="McCombie W.R."/>
            <person name="Ouyang S."/>
            <person name="Schwartz D.C."/>
            <person name="Tanaka T."/>
            <person name="Wu J."/>
            <person name="Zhou S."/>
            <person name="Childs K.L."/>
            <person name="Davidson R.M."/>
            <person name="Lin H."/>
            <person name="Quesada-Ocampo L."/>
            <person name="Vaillancourt B."/>
            <person name="Sakai H."/>
            <person name="Lee S.S."/>
            <person name="Kim J."/>
            <person name="Numa H."/>
            <person name="Itoh T."/>
            <person name="Buell C.R."/>
            <person name="Matsumoto T."/>
        </authorList>
    </citation>
    <scope>NUCLEOTIDE SEQUENCE [LARGE SCALE GENOMIC DNA]</scope>
    <source>
        <strain evidence="3">cv. Nipponbare</strain>
    </source>
</reference>
<feature type="region of interest" description="Disordered" evidence="1">
    <location>
        <begin position="218"/>
        <end position="392"/>
    </location>
</feature>
<dbReference type="Proteomes" id="UP000059680">
    <property type="component" value="Chromosome 2"/>
</dbReference>
<feature type="compositionally biased region" description="Basic and acidic residues" evidence="1">
    <location>
        <begin position="222"/>
        <end position="238"/>
    </location>
</feature>
<dbReference type="Gramene" id="Os02t0208675-00">
    <property type="protein sequence ID" value="Os02t0208675-00"/>
    <property type="gene ID" value="Os02g0208675"/>
</dbReference>
<dbReference type="AlphaFoldDB" id="A0A0P0VG98"/>
<keyword evidence="3" id="KW-1185">Reference proteome</keyword>
<name>A0A0P0VG98_ORYSJ</name>
<protein>
    <submittedName>
        <fullName evidence="2">Os02g0208675 protein</fullName>
    </submittedName>
</protein>
<reference evidence="3" key="1">
    <citation type="journal article" date="2005" name="Nature">
        <title>The map-based sequence of the rice genome.</title>
        <authorList>
            <consortium name="International rice genome sequencing project (IRGSP)"/>
            <person name="Matsumoto T."/>
            <person name="Wu J."/>
            <person name="Kanamori H."/>
            <person name="Katayose Y."/>
            <person name="Fujisawa M."/>
            <person name="Namiki N."/>
            <person name="Mizuno H."/>
            <person name="Yamamoto K."/>
            <person name="Antonio B.A."/>
            <person name="Baba T."/>
            <person name="Sakata K."/>
            <person name="Nagamura Y."/>
            <person name="Aoki H."/>
            <person name="Arikawa K."/>
            <person name="Arita K."/>
            <person name="Bito T."/>
            <person name="Chiden Y."/>
            <person name="Fujitsuka N."/>
            <person name="Fukunaka R."/>
            <person name="Hamada M."/>
            <person name="Harada C."/>
            <person name="Hayashi A."/>
            <person name="Hijishita S."/>
            <person name="Honda M."/>
            <person name="Hosokawa S."/>
            <person name="Ichikawa Y."/>
            <person name="Idonuma A."/>
            <person name="Iijima M."/>
            <person name="Ikeda M."/>
            <person name="Ikeno M."/>
            <person name="Ito K."/>
            <person name="Ito S."/>
            <person name="Ito T."/>
            <person name="Ito Y."/>
            <person name="Ito Y."/>
            <person name="Iwabuchi A."/>
            <person name="Kamiya K."/>
            <person name="Karasawa W."/>
            <person name="Kurita K."/>
            <person name="Katagiri S."/>
            <person name="Kikuta A."/>
            <person name="Kobayashi H."/>
            <person name="Kobayashi N."/>
            <person name="Machita K."/>
            <person name="Maehara T."/>
            <person name="Masukawa M."/>
            <person name="Mizubayashi T."/>
            <person name="Mukai Y."/>
            <person name="Nagasaki H."/>
            <person name="Nagata Y."/>
            <person name="Naito S."/>
            <person name="Nakashima M."/>
            <person name="Nakama Y."/>
            <person name="Nakamichi Y."/>
            <person name="Nakamura M."/>
            <person name="Meguro A."/>
            <person name="Negishi M."/>
            <person name="Ohta I."/>
            <person name="Ohta T."/>
            <person name="Okamoto M."/>
            <person name="Ono N."/>
            <person name="Saji S."/>
            <person name="Sakaguchi M."/>
            <person name="Sakai K."/>
            <person name="Shibata M."/>
            <person name="Shimokawa T."/>
            <person name="Song J."/>
            <person name="Takazaki Y."/>
            <person name="Terasawa K."/>
            <person name="Tsugane M."/>
            <person name="Tsuji K."/>
            <person name="Ueda S."/>
            <person name="Waki K."/>
            <person name="Yamagata H."/>
            <person name="Yamamoto M."/>
            <person name="Yamamoto S."/>
            <person name="Yamane H."/>
            <person name="Yoshiki S."/>
            <person name="Yoshihara R."/>
            <person name="Yukawa K."/>
            <person name="Zhong H."/>
            <person name="Yano M."/>
            <person name="Yuan Q."/>
            <person name="Ouyang S."/>
            <person name="Liu J."/>
            <person name="Jones K.M."/>
            <person name="Gansberger K."/>
            <person name="Moffat K."/>
            <person name="Hill J."/>
            <person name="Bera J."/>
            <person name="Fadrosh D."/>
            <person name="Jin S."/>
            <person name="Johri S."/>
            <person name="Kim M."/>
            <person name="Overton L."/>
            <person name="Reardon M."/>
            <person name="Tsitrin T."/>
            <person name="Vuong H."/>
            <person name="Weaver B."/>
            <person name="Ciecko A."/>
            <person name="Tallon L."/>
            <person name="Jackson J."/>
            <person name="Pai G."/>
            <person name="Aken S.V."/>
            <person name="Utterback T."/>
            <person name="Reidmuller S."/>
            <person name="Feldblyum T."/>
            <person name="Hsiao J."/>
            <person name="Zismann V."/>
            <person name="Iobst S."/>
            <person name="de Vazeille A.R."/>
            <person name="Buell C.R."/>
            <person name="Ying K."/>
            <person name="Li Y."/>
            <person name="Lu T."/>
            <person name="Huang Y."/>
            <person name="Zhao Q."/>
            <person name="Feng Q."/>
            <person name="Zhang L."/>
            <person name="Zhu J."/>
            <person name="Weng Q."/>
            <person name="Mu J."/>
            <person name="Lu Y."/>
            <person name="Fan D."/>
            <person name="Liu Y."/>
            <person name="Guan J."/>
            <person name="Zhang Y."/>
            <person name="Yu S."/>
            <person name="Liu X."/>
            <person name="Zhang Y."/>
            <person name="Hong G."/>
            <person name="Han B."/>
            <person name="Choisne N."/>
            <person name="Demange N."/>
            <person name="Orjeda G."/>
            <person name="Samain S."/>
            <person name="Cattolico L."/>
            <person name="Pelletier E."/>
            <person name="Couloux A."/>
            <person name="Segurens B."/>
            <person name="Wincker P."/>
            <person name="D'Hont A."/>
            <person name="Scarpelli C."/>
            <person name="Weissenbach J."/>
            <person name="Salanoubat M."/>
            <person name="Quetier F."/>
            <person name="Yu Y."/>
            <person name="Kim H.R."/>
            <person name="Rambo T."/>
            <person name="Currie J."/>
            <person name="Collura K."/>
            <person name="Luo M."/>
            <person name="Yang T."/>
            <person name="Ammiraju J.S.S."/>
            <person name="Engler F."/>
            <person name="Soderlund C."/>
            <person name="Wing R.A."/>
            <person name="Palmer L.E."/>
            <person name="de la Bastide M."/>
            <person name="Spiegel L."/>
            <person name="Nascimento L."/>
            <person name="Zutavern T."/>
            <person name="O'Shaughnessy A."/>
            <person name="Dike S."/>
            <person name="Dedhia N."/>
            <person name="Preston R."/>
            <person name="Balija V."/>
            <person name="McCombie W.R."/>
            <person name="Chow T."/>
            <person name="Chen H."/>
            <person name="Chung M."/>
            <person name="Chen C."/>
            <person name="Shaw J."/>
            <person name="Wu H."/>
            <person name="Hsiao K."/>
            <person name="Chao Y."/>
            <person name="Chu M."/>
            <person name="Cheng C."/>
            <person name="Hour A."/>
            <person name="Lee P."/>
            <person name="Lin S."/>
            <person name="Lin Y."/>
            <person name="Liou J."/>
            <person name="Liu S."/>
            <person name="Hsing Y."/>
            <person name="Raghuvanshi S."/>
            <person name="Mohanty A."/>
            <person name="Bharti A.K."/>
            <person name="Gaur A."/>
            <person name="Gupta V."/>
            <person name="Kumar D."/>
            <person name="Ravi V."/>
            <person name="Vij S."/>
            <person name="Kapur A."/>
            <person name="Khurana P."/>
            <person name="Khurana P."/>
            <person name="Khurana J.P."/>
            <person name="Tyagi A.K."/>
            <person name="Gaikwad K."/>
            <person name="Singh A."/>
            <person name="Dalal V."/>
            <person name="Srivastava S."/>
            <person name="Dixit A."/>
            <person name="Pal A.K."/>
            <person name="Ghazi I.A."/>
            <person name="Yadav M."/>
            <person name="Pandit A."/>
            <person name="Bhargava A."/>
            <person name="Sureshbabu K."/>
            <person name="Batra K."/>
            <person name="Sharma T.R."/>
            <person name="Mohapatra T."/>
            <person name="Singh N.K."/>
            <person name="Messing J."/>
            <person name="Nelson A.B."/>
            <person name="Fuks G."/>
            <person name="Kavchok S."/>
            <person name="Keizer G."/>
            <person name="Linton E."/>
            <person name="Llaca V."/>
            <person name="Song R."/>
            <person name="Tanyolac B."/>
            <person name="Young S."/>
            <person name="Ho-Il K."/>
            <person name="Hahn J.H."/>
            <person name="Sangsakoo G."/>
            <person name="Vanavichit A."/>
            <person name="de Mattos Luiz.A.T."/>
            <person name="Zimmer P.D."/>
            <person name="Malone G."/>
            <person name="Dellagostin O."/>
            <person name="de Oliveira A.C."/>
            <person name="Bevan M."/>
            <person name="Bancroft I."/>
            <person name="Minx P."/>
            <person name="Cordum H."/>
            <person name="Wilson R."/>
            <person name="Cheng Z."/>
            <person name="Jin W."/>
            <person name="Jiang J."/>
            <person name="Leong S.A."/>
            <person name="Iwama H."/>
            <person name="Gojobori T."/>
            <person name="Itoh T."/>
            <person name="Niimura Y."/>
            <person name="Fujii Y."/>
            <person name="Habara T."/>
            <person name="Sakai H."/>
            <person name="Sato Y."/>
            <person name="Wilson G."/>
            <person name="Kumar K."/>
            <person name="McCouch S."/>
            <person name="Juretic N."/>
            <person name="Hoen D."/>
            <person name="Wright S."/>
            <person name="Bruskiewich R."/>
            <person name="Bureau T."/>
            <person name="Miyao A."/>
            <person name="Hirochika H."/>
            <person name="Nishikawa T."/>
            <person name="Kadowaki K."/>
            <person name="Sugiura M."/>
            <person name="Burr B."/>
            <person name="Sasaki T."/>
        </authorList>
    </citation>
    <scope>NUCLEOTIDE SEQUENCE [LARGE SCALE GENOMIC DNA]</scope>
    <source>
        <strain evidence="3">cv. Nipponbare</strain>
    </source>
</reference>
<accession>A0A0P0VG98</accession>
<reference evidence="2 3" key="2">
    <citation type="journal article" date="2013" name="Plant Cell Physiol.">
        <title>Rice Annotation Project Database (RAP-DB): an integrative and interactive database for rice genomics.</title>
        <authorList>
            <person name="Sakai H."/>
            <person name="Lee S.S."/>
            <person name="Tanaka T."/>
            <person name="Numa H."/>
            <person name="Kim J."/>
            <person name="Kawahara Y."/>
            <person name="Wakimoto H."/>
            <person name="Yang C.C."/>
            <person name="Iwamoto M."/>
            <person name="Abe T."/>
            <person name="Yamada Y."/>
            <person name="Muto A."/>
            <person name="Inokuchi H."/>
            <person name="Ikemura T."/>
            <person name="Matsumoto T."/>
            <person name="Sasaki T."/>
            <person name="Itoh T."/>
        </authorList>
    </citation>
    <scope>NUCLEOTIDE SEQUENCE [LARGE SCALE GENOMIC DNA]</scope>
    <source>
        <strain evidence="3">cv. Nipponbare</strain>
    </source>
</reference>
<feature type="non-terminal residue" evidence="2">
    <location>
        <position position="1"/>
    </location>
</feature>
<dbReference type="EMBL" id="AP014958">
    <property type="protein sequence ID" value="BAS77578.1"/>
    <property type="molecule type" value="Genomic_DNA"/>
</dbReference>
<sequence>ARICTYVQCTFLYVHYLHVSLYFDAARGLHVPRELRRRRGARPRLRRAVLVAALPGGEQVHRLLAAVAPRADGDHAAVPDGGEGRHRAAVLGQARHRPPRGAAVVRGVARREVAVAEHVHRRARRGRRRGAARPRARPLVEDTLLHGAPRPRGRVERLGGAGEPALRLRRVPADGDEPAADADAPGLVPLRRHVRERHPRVGLGVVRDRRPQRVLLLVVPAGDEHPPPHRGAREERPPRSRHRRAAPPRPGQEVVHVHRVRRRPRLGIPPADHHQPPPLPAARRHRGELAEERQPTGAGERRQRGPAAGDGVVEDEAVGGGQAGVLVSRAGGGERRLGLGEGEERARHAAGPAEAVVERRLDLRLPPPRRAPRRRQLVESHAQQAFPGHFLR</sequence>
<dbReference type="InParanoid" id="A0A0P0VG98"/>
<dbReference type="FunCoup" id="A0A0P0VG98">
    <property type="interactions" value="331"/>
</dbReference>
<feature type="compositionally biased region" description="Basic and acidic residues" evidence="1">
    <location>
        <begin position="287"/>
        <end position="303"/>
    </location>
</feature>
<gene>
    <name evidence="2" type="ordered locus">Os02g0208675</name>
    <name evidence="2" type="ORF">OSNPB_020208675</name>
</gene>
<organism evidence="2 3">
    <name type="scientific">Oryza sativa subsp. japonica</name>
    <name type="common">Rice</name>
    <dbReference type="NCBI Taxonomy" id="39947"/>
    <lineage>
        <taxon>Eukaryota</taxon>
        <taxon>Viridiplantae</taxon>
        <taxon>Streptophyta</taxon>
        <taxon>Embryophyta</taxon>
        <taxon>Tracheophyta</taxon>
        <taxon>Spermatophyta</taxon>
        <taxon>Magnoliopsida</taxon>
        <taxon>Liliopsida</taxon>
        <taxon>Poales</taxon>
        <taxon>Poaceae</taxon>
        <taxon>BOP clade</taxon>
        <taxon>Oryzoideae</taxon>
        <taxon>Oryzeae</taxon>
        <taxon>Oryzinae</taxon>
        <taxon>Oryza</taxon>
        <taxon>Oryza sativa</taxon>
    </lineage>
</organism>
<feature type="compositionally biased region" description="Basic and acidic residues" evidence="1">
    <location>
        <begin position="332"/>
        <end position="347"/>
    </location>
</feature>
<evidence type="ECO:0000313" key="2">
    <source>
        <dbReference type="EMBL" id="BAS77578.1"/>
    </source>
</evidence>